<reference evidence="1" key="1">
    <citation type="journal article" date="2023" name="Front. Mar. Sci.">
        <title>A new Merluccius polli reference genome to investigate the effects of global change in West African waters.</title>
        <authorList>
            <person name="Mateo J.L."/>
            <person name="Blanco-Fernandez C."/>
            <person name="Garcia-Vazquez E."/>
            <person name="Machado-Schiaffino G."/>
        </authorList>
    </citation>
    <scope>NUCLEOTIDE SEQUENCE</scope>
    <source>
        <strain evidence="1">C29</strain>
        <tissue evidence="1">Fin</tissue>
    </source>
</reference>
<comment type="caution">
    <text evidence="1">The sequence shown here is derived from an EMBL/GenBank/DDBJ whole genome shotgun (WGS) entry which is preliminary data.</text>
</comment>
<evidence type="ECO:0000313" key="2">
    <source>
        <dbReference type="Proteomes" id="UP001174136"/>
    </source>
</evidence>
<organism evidence="1 2">
    <name type="scientific">Merluccius polli</name>
    <name type="common">Benguela hake</name>
    <name type="synonym">Merluccius cadenati</name>
    <dbReference type="NCBI Taxonomy" id="89951"/>
    <lineage>
        <taxon>Eukaryota</taxon>
        <taxon>Metazoa</taxon>
        <taxon>Chordata</taxon>
        <taxon>Craniata</taxon>
        <taxon>Vertebrata</taxon>
        <taxon>Euteleostomi</taxon>
        <taxon>Actinopterygii</taxon>
        <taxon>Neopterygii</taxon>
        <taxon>Teleostei</taxon>
        <taxon>Neoteleostei</taxon>
        <taxon>Acanthomorphata</taxon>
        <taxon>Zeiogadaria</taxon>
        <taxon>Gadariae</taxon>
        <taxon>Gadiformes</taxon>
        <taxon>Gadoidei</taxon>
        <taxon>Merlucciidae</taxon>
        <taxon>Merluccius</taxon>
    </lineage>
</organism>
<dbReference type="AlphaFoldDB" id="A0AA47MV65"/>
<gene>
    <name evidence="1" type="ORF">N1851_013948</name>
</gene>
<name>A0AA47MV65_MERPO</name>
<proteinExistence type="predicted"/>
<accession>A0AA47MV65</accession>
<dbReference type="EMBL" id="JAOPHQ010002560">
    <property type="protein sequence ID" value="KAK0146741.1"/>
    <property type="molecule type" value="Genomic_DNA"/>
</dbReference>
<dbReference type="Proteomes" id="UP001174136">
    <property type="component" value="Unassembled WGS sequence"/>
</dbReference>
<keyword evidence="2" id="KW-1185">Reference proteome</keyword>
<sequence length="179" mass="20331">MICSSPAVPGLLVRAGAEWIRGTCGLSAGIHCQLLAQTRQLLPGLAWQELANRTFILKDFFTSRGLDFLFVTGTWLSAATFSQNCVTPDPVCDDIEALSSQFLDTCQIAIDYAAPLNSRQRKVKSEPWLNETTRTARQECRRAERKWKKDKLEVSFQVLRDCWHCYQSSVKEAKRKIFL</sequence>
<protein>
    <submittedName>
        <fullName evidence="1">Uncharacterized protein</fullName>
    </submittedName>
</protein>
<evidence type="ECO:0000313" key="1">
    <source>
        <dbReference type="EMBL" id="KAK0146741.1"/>
    </source>
</evidence>